<keyword evidence="4 8" id="KW-0067">ATP-binding</keyword>
<dbReference type="CDD" id="cd03214">
    <property type="entry name" value="ABC_Iron-Siderophores_B12_Hemin"/>
    <property type="match status" value="1"/>
</dbReference>
<dbReference type="Gene3D" id="3.40.50.300">
    <property type="entry name" value="P-loop containing nucleotide triphosphate hydrolases"/>
    <property type="match status" value="1"/>
</dbReference>
<evidence type="ECO:0000313" key="9">
    <source>
        <dbReference type="Proteomes" id="UP001240697"/>
    </source>
</evidence>
<evidence type="ECO:0000256" key="1">
    <source>
        <dbReference type="ARBA" id="ARBA00022448"/>
    </source>
</evidence>
<dbReference type="Pfam" id="PF00005">
    <property type="entry name" value="ABC_tran"/>
    <property type="match status" value="1"/>
</dbReference>
<feature type="domain" description="ABC transporter" evidence="7">
    <location>
        <begin position="4"/>
        <end position="239"/>
    </location>
</feature>
<evidence type="ECO:0000256" key="4">
    <source>
        <dbReference type="ARBA" id="ARBA00022840"/>
    </source>
</evidence>
<keyword evidence="2" id="KW-1003">Cell membrane</keyword>
<evidence type="ECO:0000256" key="2">
    <source>
        <dbReference type="ARBA" id="ARBA00022475"/>
    </source>
</evidence>
<dbReference type="SMART" id="SM00382">
    <property type="entry name" value="AAA"/>
    <property type="match status" value="1"/>
</dbReference>
<dbReference type="InterPro" id="IPR017871">
    <property type="entry name" value="ABC_transporter-like_CS"/>
</dbReference>
<dbReference type="SUPFAM" id="SSF52540">
    <property type="entry name" value="P-loop containing nucleoside triphosphate hydrolases"/>
    <property type="match status" value="1"/>
</dbReference>
<dbReference type="PANTHER" id="PTHR42794">
    <property type="entry name" value="HEMIN IMPORT ATP-BINDING PROTEIN HMUV"/>
    <property type="match status" value="1"/>
</dbReference>
<evidence type="ECO:0000313" key="8">
    <source>
        <dbReference type="EMBL" id="WHS66176.1"/>
    </source>
</evidence>
<dbReference type="InterPro" id="IPR003593">
    <property type="entry name" value="AAA+_ATPase"/>
</dbReference>
<keyword evidence="9" id="KW-1185">Reference proteome</keyword>
<evidence type="ECO:0000256" key="5">
    <source>
        <dbReference type="ARBA" id="ARBA00022967"/>
    </source>
</evidence>
<organism evidence="8 9">
    <name type="scientific">Comamonas resistens</name>
    <dbReference type="NCBI Taxonomy" id="3046670"/>
    <lineage>
        <taxon>Bacteria</taxon>
        <taxon>Pseudomonadati</taxon>
        <taxon>Pseudomonadota</taxon>
        <taxon>Betaproteobacteria</taxon>
        <taxon>Burkholderiales</taxon>
        <taxon>Comamonadaceae</taxon>
        <taxon>Comamonas</taxon>
    </lineage>
</organism>
<evidence type="ECO:0000259" key="7">
    <source>
        <dbReference type="PROSITE" id="PS50893"/>
    </source>
</evidence>
<dbReference type="EMBL" id="CP125947">
    <property type="protein sequence ID" value="WHS66176.1"/>
    <property type="molecule type" value="Genomic_DNA"/>
</dbReference>
<keyword evidence="5" id="KW-1278">Translocase</keyword>
<evidence type="ECO:0000256" key="6">
    <source>
        <dbReference type="ARBA" id="ARBA00037066"/>
    </source>
</evidence>
<dbReference type="Proteomes" id="UP001240697">
    <property type="component" value="Chromosome"/>
</dbReference>
<comment type="function">
    <text evidence="6">Part of the ABC transporter complex HmuTUV involved in hemin import. Responsible for energy coupling to the transport system.</text>
</comment>
<dbReference type="RefSeq" id="WP_283487271.1">
    <property type="nucleotide sequence ID" value="NZ_CP125947.1"/>
</dbReference>
<keyword evidence="1" id="KW-0813">Transport</keyword>
<protein>
    <submittedName>
        <fullName evidence="8">ABC transporter ATP-binding protein</fullName>
    </submittedName>
</protein>
<dbReference type="GO" id="GO:0005524">
    <property type="term" value="F:ATP binding"/>
    <property type="evidence" value="ECO:0007669"/>
    <property type="project" value="UniProtKB-KW"/>
</dbReference>
<dbReference type="InterPro" id="IPR027417">
    <property type="entry name" value="P-loop_NTPase"/>
</dbReference>
<keyword evidence="3" id="KW-0547">Nucleotide-binding</keyword>
<evidence type="ECO:0000256" key="3">
    <source>
        <dbReference type="ARBA" id="ARBA00022741"/>
    </source>
</evidence>
<accession>A0ABY8SVB1</accession>
<dbReference type="PANTHER" id="PTHR42794:SF1">
    <property type="entry name" value="HEMIN IMPORT ATP-BINDING PROTEIN HMUV"/>
    <property type="match status" value="1"/>
</dbReference>
<dbReference type="InterPro" id="IPR003439">
    <property type="entry name" value="ABC_transporter-like_ATP-bd"/>
</dbReference>
<name>A0ABY8SVB1_9BURK</name>
<dbReference type="PROSITE" id="PS00211">
    <property type="entry name" value="ABC_TRANSPORTER_1"/>
    <property type="match status" value="1"/>
</dbReference>
<reference evidence="8 9" key="1">
    <citation type="submission" date="2023-05" db="EMBL/GenBank/DDBJ databases">
        <authorList>
            <person name="Yin Y."/>
            <person name="Lu Z."/>
        </authorList>
    </citation>
    <scope>NUCLEOTIDE SEQUENCE [LARGE SCALE GENOMIC DNA]</scope>
    <source>
        <strain evidence="8 9">ZM22</strain>
    </source>
</reference>
<dbReference type="PROSITE" id="PS50893">
    <property type="entry name" value="ABC_TRANSPORTER_2"/>
    <property type="match status" value="1"/>
</dbReference>
<gene>
    <name evidence="8" type="ORF">QMY55_03230</name>
</gene>
<proteinExistence type="predicted"/>
<sequence length="255" mass="26964">MSVLELLGLRTGHGRRMVSEAVDLCIAAGEVLCLLGPNGCGKTTLFRTVLGLLPPLAGQVLVQGQLVQHWPRAEFARRVGYVPQAQAGVFAFEALDMVLMGRAARLPLLARPSRADRVLALACMQRLQIAHLAARRYTELSGGERQLVLIARALAQEPALLVMDEPTASLDFGNQIRVLEQIAVLSAQGMAVLLSTHQPEHALRVATRIALLGRGRLLDVGEPRAVATPSALAGLYGVGEAAIAAHLSSGLSAAA</sequence>
<keyword evidence="2" id="KW-0472">Membrane</keyword>